<protein>
    <submittedName>
        <fullName evidence="1">Uncharacterized protein</fullName>
    </submittedName>
</protein>
<organism evidence="1">
    <name type="scientific">Methylophaga aminisulfidivorans</name>
    <dbReference type="NCBI Taxonomy" id="230105"/>
    <lineage>
        <taxon>Bacteria</taxon>
        <taxon>Pseudomonadati</taxon>
        <taxon>Pseudomonadota</taxon>
        <taxon>Gammaproteobacteria</taxon>
        <taxon>Thiotrichales</taxon>
        <taxon>Piscirickettsiaceae</taxon>
        <taxon>Methylophaga</taxon>
    </lineage>
</organism>
<accession>A0A7C1VQS0</accession>
<comment type="caution">
    <text evidence="1">The sequence shown here is derived from an EMBL/GenBank/DDBJ whole genome shotgun (WGS) entry which is preliminary data.</text>
</comment>
<name>A0A7C1VQS0_9GAMM</name>
<gene>
    <name evidence="1" type="ORF">ENI26_01875</name>
</gene>
<sequence>MTSILSKVKSFISVRFFNALTLLSQSANGLLLGGNPDESISARCFRQGELDGDAGWYRAMKVVDFIFSPFQKKHCYKAWLTDFTNAQKIVRQY</sequence>
<dbReference type="Proteomes" id="UP000886384">
    <property type="component" value="Unassembled WGS sequence"/>
</dbReference>
<reference evidence="1" key="1">
    <citation type="journal article" date="2020" name="mSystems">
        <title>Genome- and Community-Level Interaction Insights into Carbon Utilization and Element Cycling Functions of Hydrothermarchaeota in Hydrothermal Sediment.</title>
        <authorList>
            <person name="Zhou Z."/>
            <person name="Liu Y."/>
            <person name="Xu W."/>
            <person name="Pan J."/>
            <person name="Luo Z.H."/>
            <person name="Li M."/>
        </authorList>
    </citation>
    <scope>NUCLEOTIDE SEQUENCE [LARGE SCALE GENOMIC DNA]</scope>
    <source>
        <strain evidence="1">HyVt-380</strain>
    </source>
</reference>
<dbReference type="EMBL" id="DRHY01000046">
    <property type="protein sequence ID" value="HEC73101.1"/>
    <property type="molecule type" value="Genomic_DNA"/>
</dbReference>
<dbReference type="AlphaFoldDB" id="A0A7C1VQS0"/>
<proteinExistence type="predicted"/>
<evidence type="ECO:0000313" key="1">
    <source>
        <dbReference type="EMBL" id="HEC73101.1"/>
    </source>
</evidence>